<keyword evidence="3" id="KW-0238">DNA-binding</keyword>
<dbReference type="Pfam" id="PF01609">
    <property type="entry name" value="DDE_Tnp_1"/>
    <property type="match status" value="1"/>
</dbReference>
<dbReference type="AlphaFoldDB" id="A0AAX1QCP7"/>
<feature type="domain" description="Transposase IS4-like" evidence="5">
    <location>
        <begin position="119"/>
        <end position="381"/>
    </location>
</feature>
<name>A0AAX1QCP7_9BACI</name>
<proteinExistence type="inferred from homology"/>
<dbReference type="RefSeq" id="WP_111924326.1">
    <property type="nucleotide sequence ID" value="NZ_LVYK01000005.1"/>
</dbReference>
<sequence>MNLSLSDELHLFSQELQRHLSPQALQELAKEDSFVRRTSKYGGEDLLSLCVWFSQKVASTSLSQLCSQLEATTGTLMSPQGLNERFNPAAVQFLRDILTQLLRKKVAAQSRISGIYTKHFRRIRVLDSTAFQLPDAFTEAYGGAGGSAHTSGMKIQFECDLLSGEALHLHIGEGKENDQVYGSECIASLRPGDVRICDLGYFSLKDFRSISEKKAFFLSRLKLNTRVYMMNPSPEIFHNGTIKKHSEYIQMDLEQFIDTLEPGETRELSDVYVGMYEKLPVRVIIHRLTEQQLRNREKEMAKKEKKKGRTYKEKSKRLSAINFYCTNIPAEYVPTSRIHDFYSLRWQIEIFFKTWKSLFSIHTCKKIKRERLECHIYGQLIRILICSSTMFQMRELLLRKKKRELSEYKAVYMIKDYLPLLYEAIQKDAESITQILLRLYALLEKNGRKSHRYEKKTVFDILGVIYKQSRGTRKVA</sequence>
<evidence type="ECO:0000256" key="3">
    <source>
        <dbReference type="ARBA" id="ARBA00023125"/>
    </source>
</evidence>
<organism evidence="6 7">
    <name type="scientific">Priestia endophytica</name>
    <dbReference type="NCBI Taxonomy" id="135735"/>
    <lineage>
        <taxon>Bacteria</taxon>
        <taxon>Bacillati</taxon>
        <taxon>Bacillota</taxon>
        <taxon>Bacilli</taxon>
        <taxon>Bacillales</taxon>
        <taxon>Bacillaceae</taxon>
        <taxon>Priestia</taxon>
    </lineage>
</organism>
<dbReference type="InterPro" id="IPR047952">
    <property type="entry name" value="Transpos_IS4"/>
</dbReference>
<dbReference type="SUPFAM" id="SSF53098">
    <property type="entry name" value="Ribonuclease H-like"/>
    <property type="match status" value="1"/>
</dbReference>
<protein>
    <submittedName>
        <fullName evidence="6">IS4 family transposase</fullName>
    </submittedName>
</protein>
<keyword evidence="2" id="KW-0815">Transposition</keyword>
<evidence type="ECO:0000256" key="1">
    <source>
        <dbReference type="ARBA" id="ARBA00010075"/>
    </source>
</evidence>
<keyword evidence="4" id="KW-0233">DNA recombination</keyword>
<evidence type="ECO:0000313" key="7">
    <source>
        <dbReference type="Proteomes" id="UP000250174"/>
    </source>
</evidence>
<dbReference type="GO" id="GO:0006313">
    <property type="term" value="P:DNA transposition"/>
    <property type="evidence" value="ECO:0007669"/>
    <property type="project" value="InterPro"/>
</dbReference>
<dbReference type="PANTHER" id="PTHR33258">
    <property type="entry name" value="TRANSPOSASE INSL FOR INSERTION SEQUENCE ELEMENT IS186A-RELATED"/>
    <property type="match status" value="1"/>
</dbReference>
<dbReference type="Proteomes" id="UP000250174">
    <property type="component" value="Unassembled WGS sequence"/>
</dbReference>
<accession>A0AAX1QCP7</accession>
<keyword evidence="6" id="KW-0614">Plasmid</keyword>
<dbReference type="GO" id="GO:0004803">
    <property type="term" value="F:transposase activity"/>
    <property type="evidence" value="ECO:0007669"/>
    <property type="project" value="InterPro"/>
</dbReference>
<evidence type="ECO:0000256" key="4">
    <source>
        <dbReference type="ARBA" id="ARBA00023172"/>
    </source>
</evidence>
<reference evidence="6 7" key="1">
    <citation type="submission" date="2016-03" db="EMBL/GenBank/DDBJ databases">
        <title>Comparison of Bacillus endophyticus and B. anthracis characteristics using whole genome sequence analysis and microbiological techniques.</title>
        <authorList>
            <person name="Lekota K.E."/>
            <person name="Mafofo J."/>
            <person name="Rees J."/>
            <person name="Muchadeyi F.C."/>
            <person name="Madoroba E."/>
            <person name="Van Heerden H."/>
        </authorList>
    </citation>
    <scope>NUCLEOTIDE SEQUENCE [LARGE SCALE GENOMIC DNA]</scope>
    <source>
        <strain evidence="6 7">3631_10C</strain>
        <plasmid evidence="6">pBEH5</plasmid>
    </source>
</reference>
<dbReference type="EMBL" id="LVYK01000005">
    <property type="protein sequence ID" value="RAS81026.1"/>
    <property type="molecule type" value="Genomic_DNA"/>
</dbReference>
<gene>
    <name evidence="6" type="ORF">A3864_03350</name>
</gene>
<evidence type="ECO:0000259" key="5">
    <source>
        <dbReference type="Pfam" id="PF01609"/>
    </source>
</evidence>
<dbReference type="InterPro" id="IPR012337">
    <property type="entry name" value="RNaseH-like_sf"/>
</dbReference>
<comment type="similarity">
    <text evidence="1">Belongs to the transposase 11 family.</text>
</comment>
<dbReference type="NCBIfam" id="NF033592">
    <property type="entry name" value="transpos_IS4_1"/>
    <property type="match status" value="1"/>
</dbReference>
<comment type="caution">
    <text evidence="6">The sequence shown here is derived from an EMBL/GenBank/DDBJ whole genome shotgun (WGS) entry which is preliminary data.</text>
</comment>
<evidence type="ECO:0000313" key="6">
    <source>
        <dbReference type="EMBL" id="RAS81026.1"/>
    </source>
</evidence>
<geneLocation type="plasmid" evidence="6">
    <name>pBEH5</name>
</geneLocation>
<dbReference type="GO" id="GO:0003677">
    <property type="term" value="F:DNA binding"/>
    <property type="evidence" value="ECO:0007669"/>
    <property type="project" value="UniProtKB-KW"/>
</dbReference>
<evidence type="ECO:0000256" key="2">
    <source>
        <dbReference type="ARBA" id="ARBA00022578"/>
    </source>
</evidence>
<dbReference type="InterPro" id="IPR002559">
    <property type="entry name" value="Transposase_11"/>
</dbReference>
<dbReference type="PANTHER" id="PTHR33258:SF1">
    <property type="entry name" value="TRANSPOSASE INSL FOR INSERTION SEQUENCE ELEMENT IS186A-RELATED"/>
    <property type="match status" value="1"/>
</dbReference>